<feature type="region of interest" description="Disordered" evidence="5">
    <location>
        <begin position="60"/>
        <end position="81"/>
    </location>
</feature>
<dbReference type="FunFam" id="2.130.10.10:FF:001614">
    <property type="entry name" value="WD repeat protein"/>
    <property type="match status" value="1"/>
</dbReference>
<dbReference type="Gene3D" id="2.130.10.10">
    <property type="entry name" value="YVTN repeat-like/Quinoprotein amine dehydrogenase"/>
    <property type="match status" value="2"/>
</dbReference>
<feature type="compositionally biased region" description="Polar residues" evidence="5">
    <location>
        <begin position="61"/>
        <end position="70"/>
    </location>
</feature>
<dbReference type="PROSITE" id="PS50294">
    <property type="entry name" value="WD_REPEATS_REGION"/>
    <property type="match status" value="3"/>
</dbReference>
<evidence type="ECO:0000256" key="1">
    <source>
        <dbReference type="ARBA" id="ARBA00006917"/>
    </source>
</evidence>
<dbReference type="SMART" id="SM00320">
    <property type="entry name" value="WD40"/>
    <property type="match status" value="6"/>
</dbReference>
<dbReference type="Proteomes" id="UP001187682">
    <property type="component" value="Unassembled WGS sequence"/>
</dbReference>
<dbReference type="InterPro" id="IPR019775">
    <property type="entry name" value="WD40_repeat_CS"/>
</dbReference>
<keyword evidence="3" id="KW-0677">Repeat</keyword>
<evidence type="ECO:0000256" key="4">
    <source>
        <dbReference type="PROSITE-ProRule" id="PRU00221"/>
    </source>
</evidence>
<dbReference type="InterPro" id="IPR036322">
    <property type="entry name" value="WD40_repeat_dom_sf"/>
</dbReference>
<dbReference type="Pfam" id="PF11816">
    <property type="entry name" value="DUF3337"/>
    <property type="match status" value="1"/>
</dbReference>
<dbReference type="PANTHER" id="PTHR19862">
    <property type="entry name" value="WD REPEAT-CONTAINING PROTEIN 48"/>
    <property type="match status" value="1"/>
</dbReference>
<comment type="similarity">
    <text evidence="1">Belongs to the WD repeat WDR48 family.</text>
</comment>
<dbReference type="InterPro" id="IPR021772">
    <property type="entry name" value="WDR48/Bun107"/>
</dbReference>
<feature type="repeat" description="WD" evidence="4">
    <location>
        <begin position="218"/>
        <end position="259"/>
    </location>
</feature>
<dbReference type="InterPro" id="IPR001680">
    <property type="entry name" value="WD40_rpt"/>
</dbReference>
<dbReference type="InterPro" id="IPR020472">
    <property type="entry name" value="WD40_PAC1"/>
</dbReference>
<dbReference type="PROSITE" id="PS50082">
    <property type="entry name" value="WD_REPEATS_2"/>
    <property type="match status" value="4"/>
</dbReference>
<dbReference type="SUPFAM" id="SSF50978">
    <property type="entry name" value="WD40 repeat-like"/>
    <property type="match status" value="1"/>
</dbReference>
<feature type="repeat" description="WD" evidence="4">
    <location>
        <begin position="127"/>
        <end position="171"/>
    </location>
</feature>
<dbReference type="GO" id="GO:0000724">
    <property type="term" value="P:double-strand break repair via homologous recombination"/>
    <property type="evidence" value="ECO:0007669"/>
    <property type="project" value="TreeGrafter"/>
</dbReference>
<evidence type="ECO:0000256" key="3">
    <source>
        <dbReference type="ARBA" id="ARBA00022737"/>
    </source>
</evidence>
<feature type="compositionally biased region" description="Low complexity" evidence="5">
    <location>
        <begin position="359"/>
        <end position="374"/>
    </location>
</feature>
<evidence type="ECO:0000313" key="6">
    <source>
        <dbReference type="EMBL" id="SPO05299.1"/>
    </source>
</evidence>
<comment type="caution">
    <text evidence="6">The sequence shown here is derived from an EMBL/GenBank/DDBJ whole genome shotgun (WGS) entry which is preliminary data.</text>
</comment>
<protein>
    <submittedName>
        <fullName evidence="6">Related to WD repeat-containing protein 48</fullName>
    </submittedName>
</protein>
<dbReference type="Pfam" id="PF00400">
    <property type="entry name" value="WD40"/>
    <property type="match status" value="4"/>
</dbReference>
<keyword evidence="2 4" id="KW-0853">WD repeat</keyword>
<gene>
    <name evidence="6" type="ORF">DNG_07986</name>
</gene>
<proteinExistence type="inferred from homology"/>
<feature type="repeat" description="WD" evidence="4">
    <location>
        <begin position="83"/>
        <end position="124"/>
    </location>
</feature>
<evidence type="ECO:0000256" key="2">
    <source>
        <dbReference type="ARBA" id="ARBA00022574"/>
    </source>
</evidence>
<feature type="region of interest" description="Disordered" evidence="5">
    <location>
        <begin position="359"/>
        <end position="386"/>
    </location>
</feature>
<dbReference type="InterPro" id="IPR015943">
    <property type="entry name" value="WD40/YVTN_repeat-like_dom_sf"/>
</dbReference>
<reference evidence="6" key="1">
    <citation type="submission" date="2018-03" db="EMBL/GenBank/DDBJ databases">
        <authorList>
            <person name="Guldener U."/>
        </authorList>
    </citation>
    <scope>NUCLEOTIDE SEQUENCE</scope>
</reference>
<feature type="region of interest" description="Disordered" evidence="5">
    <location>
        <begin position="977"/>
        <end position="999"/>
    </location>
</feature>
<organism evidence="6 7">
    <name type="scientific">Cephalotrichum gorgonifer</name>
    <dbReference type="NCBI Taxonomy" id="2041049"/>
    <lineage>
        <taxon>Eukaryota</taxon>
        <taxon>Fungi</taxon>
        <taxon>Dikarya</taxon>
        <taxon>Ascomycota</taxon>
        <taxon>Pezizomycotina</taxon>
        <taxon>Sordariomycetes</taxon>
        <taxon>Hypocreomycetidae</taxon>
        <taxon>Microascales</taxon>
        <taxon>Microascaceae</taxon>
        <taxon>Cephalotrichum</taxon>
    </lineage>
</organism>
<dbReference type="PROSITE" id="PS00678">
    <property type="entry name" value="WD_REPEATS_1"/>
    <property type="match status" value="2"/>
</dbReference>
<dbReference type="InterPro" id="IPR051246">
    <property type="entry name" value="WDR48"/>
</dbReference>
<feature type="repeat" description="WD" evidence="4">
    <location>
        <begin position="20"/>
        <end position="54"/>
    </location>
</feature>
<sequence>MATKKIRQRISYVIESPKASAGHKLGVNGLAVDAENSILYSGGRDGVVCAWDLNLDLKRPPSSSAVDSSNKPPPAKTTFRSQTRAHMAWVNDIVLAQNNTALVSGSSDLTVKVWRPRSEEKAAPQTIGEHADYVKCLATPPADMGAPWVASGGLDRRIYLWDLNGNGKILSIDTSGEEKPEKGSVYALSAGRSLIANGGPESIVRLWDPKSGKKITKFVGHTGNIRAILVNDAGDHILTGSSDQTIKLWSVTAGRCMYTFTMHNESVWSLFSQSPDLGVFYSSDRSGLVVKTDVRGSLDHMDDGLSLAVAKETDSVNKVVACQDHIWTATASSSINRWTNVPTGTDIQLPEVYRRHYRASSSASRSTAQSPRSPTEGKPSTSKEISPKSILRISNTAFYPPKLVVNESSGVLNLDTDVEPIYQLPEETIEGQFGLVKCKLMSDRRRALTVDTAGEVVLWDLIQCKPIQSFGKRYLEDVEPTVNTVEAVAPWCSIDTSSGSITVTLDPFNCFDAEVYADELGLENAADFREDQRINLGKWVLRYLFAGVIDEEIRRDSAYRKTLNEAVEKRVAAAKGNPAMAISLPERGSLQSPSLLTPRASGSGYLSPTPGLSIGHATPHPVGTDAGTTPVPGAQLSRASGDNDDYFTSAISPVDGGALKPTATALSTQPGESAADSKSSEPDTEKDKEKEKEKEKEKDKDKDKGENGKGSTTPFGKKFRMGMSFGSKKTSRSASTNTDRPVVTEEKTVEESEDSLNPPEKEVEDNFLGVVQRIRNEYEKHMAVTPDVPVESGISPSPPIDTPVLNLPRGTKVIVKEETSGESSNVYIGTIESVGRDTDIIEQKTSMWLGDLLLLGQTPFKDPVKVSFVLLPYQDELPPLPSTDNNNRLNANRMLRVRKILAYVAERLDLDYENPETVRPGTLKPEEYLELYCNEQVLPNMMTLATLRAHVWKGGTDVVLHYRANGRKQLRLRAQANGSEVGVESGAAQSEGGDEGSAA</sequence>
<name>A0AAE8N4A5_9PEZI</name>
<accession>A0AAE8N4A5</accession>
<dbReference type="CDD" id="cd17041">
    <property type="entry name" value="Ubl_WDR48"/>
    <property type="match status" value="1"/>
</dbReference>
<dbReference type="PANTHER" id="PTHR19862:SF14">
    <property type="entry name" value="WD REPEAT-CONTAINING PROTEIN 48"/>
    <property type="match status" value="1"/>
</dbReference>
<dbReference type="CDD" id="cd00200">
    <property type="entry name" value="WD40"/>
    <property type="match status" value="1"/>
</dbReference>
<feature type="region of interest" description="Disordered" evidence="5">
    <location>
        <begin position="583"/>
        <end position="765"/>
    </location>
</feature>
<dbReference type="EMBL" id="ONZQ02000012">
    <property type="protein sequence ID" value="SPO05299.1"/>
    <property type="molecule type" value="Genomic_DNA"/>
</dbReference>
<dbReference type="AlphaFoldDB" id="A0AAE8N4A5"/>
<feature type="compositionally biased region" description="Basic and acidic residues" evidence="5">
    <location>
        <begin position="678"/>
        <end position="707"/>
    </location>
</feature>
<dbReference type="PRINTS" id="PR00320">
    <property type="entry name" value="GPROTEINBRPT"/>
</dbReference>
<evidence type="ECO:0000313" key="7">
    <source>
        <dbReference type="Proteomes" id="UP001187682"/>
    </source>
</evidence>
<dbReference type="GO" id="GO:0043130">
    <property type="term" value="F:ubiquitin binding"/>
    <property type="evidence" value="ECO:0007669"/>
    <property type="project" value="TreeGrafter"/>
</dbReference>
<evidence type="ECO:0000256" key="5">
    <source>
        <dbReference type="SAM" id="MobiDB-lite"/>
    </source>
</evidence>
<keyword evidence="7" id="KW-1185">Reference proteome</keyword>